<dbReference type="Proteomes" id="UP000247810">
    <property type="component" value="Unassembled WGS sequence"/>
</dbReference>
<organism evidence="1 2">
    <name type="scientific">Aspergillus ellipticus CBS 707.79</name>
    <dbReference type="NCBI Taxonomy" id="1448320"/>
    <lineage>
        <taxon>Eukaryota</taxon>
        <taxon>Fungi</taxon>
        <taxon>Dikarya</taxon>
        <taxon>Ascomycota</taxon>
        <taxon>Pezizomycotina</taxon>
        <taxon>Eurotiomycetes</taxon>
        <taxon>Eurotiomycetidae</taxon>
        <taxon>Eurotiales</taxon>
        <taxon>Aspergillaceae</taxon>
        <taxon>Aspergillus</taxon>
        <taxon>Aspergillus subgen. Circumdati</taxon>
    </lineage>
</organism>
<reference evidence="1 2" key="1">
    <citation type="submission" date="2018-02" db="EMBL/GenBank/DDBJ databases">
        <title>The genomes of Aspergillus section Nigri reveals drivers in fungal speciation.</title>
        <authorList>
            <consortium name="DOE Joint Genome Institute"/>
            <person name="Vesth T.C."/>
            <person name="Nybo J."/>
            <person name="Theobald S."/>
            <person name="Brandl J."/>
            <person name="Frisvad J.C."/>
            <person name="Nielsen K.F."/>
            <person name="Lyhne E.K."/>
            <person name="Kogle M.E."/>
            <person name="Kuo A."/>
            <person name="Riley R."/>
            <person name="Clum A."/>
            <person name="Nolan M."/>
            <person name="Lipzen A."/>
            <person name="Salamov A."/>
            <person name="Henrissat B."/>
            <person name="Wiebenga A."/>
            <person name="De vries R.P."/>
            <person name="Grigoriev I.V."/>
            <person name="Mortensen U.H."/>
            <person name="Andersen M.R."/>
            <person name="Baker S.E."/>
        </authorList>
    </citation>
    <scope>NUCLEOTIDE SEQUENCE [LARGE SCALE GENOMIC DNA]</scope>
    <source>
        <strain evidence="1 2">CBS 707.79</strain>
    </source>
</reference>
<evidence type="ECO:0000313" key="2">
    <source>
        <dbReference type="Proteomes" id="UP000247810"/>
    </source>
</evidence>
<dbReference type="VEuPathDB" id="FungiDB:BO71DRAFT_436218"/>
<name>A0A319CTD7_9EURO</name>
<dbReference type="AlphaFoldDB" id="A0A319CTD7"/>
<keyword evidence="2" id="KW-1185">Reference proteome</keyword>
<protein>
    <submittedName>
        <fullName evidence="1">Uncharacterized protein</fullName>
    </submittedName>
</protein>
<proteinExistence type="predicted"/>
<dbReference type="EMBL" id="KZ826145">
    <property type="protein sequence ID" value="PYH87960.1"/>
    <property type="molecule type" value="Genomic_DNA"/>
</dbReference>
<accession>A0A319CTD7</accession>
<sequence length="537" mass="60614">MSEFPYDPAPPQEKDPVFQSTLKVSQDTGLLETSDEYVSWLEEPSDNHMPLSFGADGVTASVGASGNLLQINRYLGAGVSGMFTADLENVPGPSRLPQRRECLQQCATDPRSGIGLLCGPENPGSISKIGYLHDRWPRFEIAVEHDGAHGWKHDICGSQQYHVADGVVTQHCQLEYHSRAALQRYLGLNSRLLIRDLDFCQPSDHSCKSGDDWHQKFQGPHGYSTIVTHNLLCISERAVEGAKEFDLDSVALVMAVFIDNKPCNIPSDSREWLSGDLQESGKVGVTMAYRLQLSSQNPHWISHIIKPSQALKLGFIFRRHLEHVLSVCTIPTTERPIKYDEPPSEDGKIALTCSDMSCHRVLTSASFFAIAFLLSVHAFLNAYEEGYAQTLKDRMKRVCEAHMKWVLTLKTQAEGIFMPYYWLSGKPFQDDCYRHCPSPNYLTETPLQVLMVTSIFQVLFPKTDSQKDFKSILEKRIESWYKHLKQIDPQGLSVWARKQDDGVPRYRLDDQIWIWRAMGCAEEMEFTPEGSYSSAGI</sequence>
<dbReference type="STRING" id="1448320.A0A319CTD7"/>
<dbReference type="OrthoDB" id="4159931at2759"/>
<evidence type="ECO:0000313" key="1">
    <source>
        <dbReference type="EMBL" id="PYH87960.1"/>
    </source>
</evidence>
<gene>
    <name evidence="1" type="ORF">BO71DRAFT_436218</name>
</gene>